<dbReference type="Proteomes" id="UP000585721">
    <property type="component" value="Unassembled WGS sequence"/>
</dbReference>
<dbReference type="SUPFAM" id="SSF88659">
    <property type="entry name" value="Sigma3 and sigma4 domains of RNA polymerase sigma factors"/>
    <property type="match status" value="1"/>
</dbReference>
<dbReference type="PANTHER" id="PTHR43133:SF62">
    <property type="entry name" value="RNA POLYMERASE SIGMA FACTOR SIGZ"/>
    <property type="match status" value="1"/>
</dbReference>
<dbReference type="CDD" id="cd06171">
    <property type="entry name" value="Sigma70_r4"/>
    <property type="match status" value="1"/>
</dbReference>
<proteinExistence type="inferred from homology"/>
<dbReference type="GO" id="GO:0016987">
    <property type="term" value="F:sigma factor activity"/>
    <property type="evidence" value="ECO:0007669"/>
    <property type="project" value="UniProtKB-KW"/>
</dbReference>
<dbReference type="InterPro" id="IPR013325">
    <property type="entry name" value="RNA_pol_sigma_r2"/>
</dbReference>
<keyword evidence="4" id="KW-0238">DNA-binding</keyword>
<evidence type="ECO:0000259" key="7">
    <source>
        <dbReference type="Pfam" id="PF04545"/>
    </source>
</evidence>
<dbReference type="EMBL" id="JACHGR010000001">
    <property type="protein sequence ID" value="MBB6054422.1"/>
    <property type="molecule type" value="Genomic_DNA"/>
</dbReference>
<dbReference type="InterPro" id="IPR007630">
    <property type="entry name" value="RNA_pol_sigma70_r4"/>
</dbReference>
<organism evidence="8 9">
    <name type="scientific">Tolumonas osonensis</name>
    <dbReference type="NCBI Taxonomy" id="675874"/>
    <lineage>
        <taxon>Bacteria</taxon>
        <taxon>Pseudomonadati</taxon>
        <taxon>Pseudomonadota</taxon>
        <taxon>Gammaproteobacteria</taxon>
        <taxon>Aeromonadales</taxon>
        <taxon>Aeromonadaceae</taxon>
        <taxon>Tolumonas</taxon>
    </lineage>
</organism>
<dbReference type="InterPro" id="IPR014284">
    <property type="entry name" value="RNA_pol_sigma-70_dom"/>
</dbReference>
<dbReference type="Gene3D" id="1.10.10.10">
    <property type="entry name" value="Winged helix-like DNA-binding domain superfamily/Winged helix DNA-binding domain"/>
    <property type="match status" value="1"/>
</dbReference>
<dbReference type="PANTHER" id="PTHR43133">
    <property type="entry name" value="RNA POLYMERASE ECF-TYPE SIGMA FACTO"/>
    <property type="match status" value="1"/>
</dbReference>
<evidence type="ECO:0000256" key="3">
    <source>
        <dbReference type="ARBA" id="ARBA00023082"/>
    </source>
</evidence>
<dbReference type="RefSeq" id="WP_188025232.1">
    <property type="nucleotide sequence ID" value="NZ_JACHGR010000001.1"/>
</dbReference>
<evidence type="ECO:0000256" key="2">
    <source>
        <dbReference type="ARBA" id="ARBA00023015"/>
    </source>
</evidence>
<sequence length="192" mass="22414">MEEANLDLTALLLQVSAHRSKAAYSQLFHYFAPRIRHYGLRHLRSEAKAMELVQETLLAVWQKAALYHPEKGAPTTWIYTVMRNQCFDMLRRQQVSKEDLVAEDIWPVLEYQAVQDDENDPGEHDILTRQLAHYLHLLPAAQQEVVRSVYLQEQTLQEIADRLQVPLGTIKSRLRLGLAKLREQIEQEHKHD</sequence>
<feature type="domain" description="RNA polymerase sigma-70 region 2" evidence="6">
    <location>
        <begin position="27"/>
        <end position="94"/>
    </location>
</feature>
<comment type="caution">
    <text evidence="8">The sequence shown here is derived from an EMBL/GenBank/DDBJ whole genome shotgun (WGS) entry which is preliminary data.</text>
</comment>
<dbReference type="InterPro" id="IPR013324">
    <property type="entry name" value="RNA_pol_sigma_r3/r4-like"/>
</dbReference>
<reference evidence="8 9" key="1">
    <citation type="submission" date="2020-08" db="EMBL/GenBank/DDBJ databases">
        <title>Genomic Encyclopedia of Type Strains, Phase IV (KMG-IV): sequencing the most valuable type-strain genomes for metagenomic binning, comparative biology and taxonomic classification.</title>
        <authorList>
            <person name="Goeker M."/>
        </authorList>
    </citation>
    <scope>NUCLEOTIDE SEQUENCE [LARGE SCALE GENOMIC DNA]</scope>
    <source>
        <strain evidence="8 9">DSM 22975</strain>
    </source>
</reference>
<accession>A0A841GIT7</accession>
<evidence type="ECO:0000256" key="5">
    <source>
        <dbReference type="ARBA" id="ARBA00023163"/>
    </source>
</evidence>
<keyword evidence="2" id="KW-0805">Transcription regulation</keyword>
<comment type="similarity">
    <text evidence="1">Belongs to the sigma-70 factor family. ECF subfamily.</text>
</comment>
<dbReference type="AlphaFoldDB" id="A0A841GIT7"/>
<dbReference type="Pfam" id="PF04542">
    <property type="entry name" value="Sigma70_r2"/>
    <property type="match status" value="1"/>
</dbReference>
<name>A0A841GIT7_9GAMM</name>
<evidence type="ECO:0000313" key="9">
    <source>
        <dbReference type="Proteomes" id="UP000585721"/>
    </source>
</evidence>
<evidence type="ECO:0000313" key="8">
    <source>
        <dbReference type="EMBL" id="MBB6054422.1"/>
    </source>
</evidence>
<protein>
    <submittedName>
        <fullName evidence="8">RNA polymerase sigma-70 factor (ECF subfamily)</fullName>
    </submittedName>
</protein>
<keyword evidence="9" id="KW-1185">Reference proteome</keyword>
<dbReference type="SUPFAM" id="SSF88946">
    <property type="entry name" value="Sigma2 domain of RNA polymerase sigma factors"/>
    <property type="match status" value="1"/>
</dbReference>
<dbReference type="Pfam" id="PF04545">
    <property type="entry name" value="Sigma70_r4"/>
    <property type="match status" value="1"/>
</dbReference>
<dbReference type="InterPro" id="IPR036388">
    <property type="entry name" value="WH-like_DNA-bd_sf"/>
</dbReference>
<dbReference type="InterPro" id="IPR007627">
    <property type="entry name" value="RNA_pol_sigma70_r2"/>
</dbReference>
<evidence type="ECO:0000256" key="4">
    <source>
        <dbReference type="ARBA" id="ARBA00023125"/>
    </source>
</evidence>
<feature type="domain" description="RNA polymerase sigma-70 region 4" evidence="7">
    <location>
        <begin position="135"/>
        <end position="183"/>
    </location>
</feature>
<dbReference type="InterPro" id="IPR039425">
    <property type="entry name" value="RNA_pol_sigma-70-like"/>
</dbReference>
<dbReference type="GO" id="GO:0006352">
    <property type="term" value="P:DNA-templated transcription initiation"/>
    <property type="evidence" value="ECO:0007669"/>
    <property type="project" value="InterPro"/>
</dbReference>
<dbReference type="GO" id="GO:0003677">
    <property type="term" value="F:DNA binding"/>
    <property type="evidence" value="ECO:0007669"/>
    <property type="project" value="UniProtKB-KW"/>
</dbReference>
<dbReference type="Gene3D" id="1.10.1740.10">
    <property type="match status" value="1"/>
</dbReference>
<keyword evidence="3" id="KW-0731">Sigma factor</keyword>
<dbReference type="NCBIfam" id="TIGR02937">
    <property type="entry name" value="sigma70-ECF"/>
    <property type="match status" value="1"/>
</dbReference>
<keyword evidence="5" id="KW-0804">Transcription</keyword>
<gene>
    <name evidence="8" type="ORF">HNR75_000287</name>
</gene>
<evidence type="ECO:0000259" key="6">
    <source>
        <dbReference type="Pfam" id="PF04542"/>
    </source>
</evidence>
<evidence type="ECO:0000256" key="1">
    <source>
        <dbReference type="ARBA" id="ARBA00010641"/>
    </source>
</evidence>